<dbReference type="Proteomes" id="UP001214250">
    <property type="component" value="Chromosome 2"/>
</dbReference>
<dbReference type="EMBL" id="CP117812">
    <property type="protein sequence ID" value="WDE99022.1"/>
    <property type="molecule type" value="Genomic_DNA"/>
</dbReference>
<evidence type="ECO:0000256" key="7">
    <source>
        <dbReference type="ARBA" id="ARBA00023136"/>
    </source>
</evidence>
<feature type="transmembrane region" description="Helical" evidence="8">
    <location>
        <begin position="338"/>
        <end position="358"/>
    </location>
</feature>
<feature type="transmembrane region" description="Helical" evidence="8">
    <location>
        <begin position="117"/>
        <end position="140"/>
    </location>
</feature>
<evidence type="ECO:0000256" key="5">
    <source>
        <dbReference type="ARBA" id="ARBA00022692"/>
    </source>
</evidence>
<evidence type="ECO:0000256" key="1">
    <source>
        <dbReference type="ARBA" id="ARBA00004651"/>
    </source>
</evidence>
<keyword evidence="5 8" id="KW-0812">Transmembrane</keyword>
<keyword evidence="10" id="KW-1185">Reference proteome</keyword>
<dbReference type="PROSITE" id="PS00872">
    <property type="entry name" value="NA_GALACTOSIDE_SYMP"/>
    <property type="match status" value="1"/>
</dbReference>
<gene>
    <name evidence="9" type="ORF">PQO03_14385</name>
</gene>
<evidence type="ECO:0000313" key="9">
    <source>
        <dbReference type="EMBL" id="WDE99022.1"/>
    </source>
</evidence>
<comment type="subcellular location">
    <subcellularLocation>
        <location evidence="1">Cell membrane</location>
        <topology evidence="1">Multi-pass membrane protein</topology>
    </subcellularLocation>
</comment>
<dbReference type="Gene3D" id="1.20.1250.20">
    <property type="entry name" value="MFS general substrate transporter like domains"/>
    <property type="match status" value="2"/>
</dbReference>
<feature type="transmembrane region" description="Helical" evidence="8">
    <location>
        <begin position="88"/>
        <end position="105"/>
    </location>
</feature>
<organism evidence="9 10">
    <name type="scientific">Lentisphaera profundi</name>
    <dbReference type="NCBI Taxonomy" id="1658616"/>
    <lineage>
        <taxon>Bacteria</taxon>
        <taxon>Pseudomonadati</taxon>
        <taxon>Lentisphaerota</taxon>
        <taxon>Lentisphaeria</taxon>
        <taxon>Lentisphaerales</taxon>
        <taxon>Lentisphaeraceae</taxon>
        <taxon>Lentisphaera</taxon>
    </lineage>
</organism>
<dbReference type="PANTHER" id="PTHR11328">
    <property type="entry name" value="MAJOR FACILITATOR SUPERFAMILY DOMAIN-CONTAINING PROTEIN"/>
    <property type="match status" value="1"/>
</dbReference>
<protein>
    <submittedName>
        <fullName evidence="9">MFS transporter</fullName>
    </submittedName>
</protein>
<feature type="transmembrane region" description="Helical" evidence="8">
    <location>
        <begin position="379"/>
        <end position="403"/>
    </location>
</feature>
<sequence length="483" mass="53447">MHETLTIAENEQVPIKQKIAYGLGGLSDFFIQTMIGALAIPIFAEGMKLDSYHLGFILAGTKAVSALADPFVGIVSDKTRSKWGRRKPFILLFGILSAILMPFIWYVPDVSDNMKFLYIFVTLSTYFFFHSMFAVPYNALGYEMTSNYDEKTKIFAWKKYIGILGILAAAWFYRFTLWDIFEDEMQGAMVLGVVLGILTMFCSLAVVKGTKEIHKEEAESKVETPRIPFGEILKTTFQNKSFMLVQGAMLAIALGMGVDAIMGTYLHIHYTCGGDKILASSVGGWGGTIATVPILICVPMVIWISSHWGKRAAAICGNLVLLVGVCSIPWMMNQAYPYLIIGVWILSQFGTQSSGVMYESMISDVCDEDEFHTGERREGSYAAAGSVLNKGVQIVIFLISGYMPKLAGYVDQSVPPNMEQLLNMKKLLVATDIAGVAIALCCIFFYPLTRDRCASIKKQLQDRSAQKEAALVSMQEPESKESI</sequence>
<proteinExistence type="inferred from homology"/>
<evidence type="ECO:0000256" key="8">
    <source>
        <dbReference type="SAM" id="Phobius"/>
    </source>
</evidence>
<feature type="transmembrane region" description="Helical" evidence="8">
    <location>
        <begin position="160"/>
        <end position="181"/>
    </location>
</feature>
<keyword evidence="6 8" id="KW-1133">Transmembrane helix</keyword>
<evidence type="ECO:0000256" key="6">
    <source>
        <dbReference type="ARBA" id="ARBA00022989"/>
    </source>
</evidence>
<evidence type="ECO:0000256" key="3">
    <source>
        <dbReference type="ARBA" id="ARBA00022448"/>
    </source>
</evidence>
<name>A0ABY7VZ83_9BACT</name>
<keyword evidence="7 8" id="KW-0472">Membrane</keyword>
<evidence type="ECO:0000256" key="4">
    <source>
        <dbReference type="ARBA" id="ARBA00022475"/>
    </source>
</evidence>
<evidence type="ECO:0000256" key="2">
    <source>
        <dbReference type="ARBA" id="ARBA00009617"/>
    </source>
</evidence>
<dbReference type="InterPro" id="IPR039672">
    <property type="entry name" value="MFS_2"/>
</dbReference>
<feature type="transmembrane region" description="Helical" evidence="8">
    <location>
        <begin position="427"/>
        <end position="448"/>
    </location>
</feature>
<dbReference type="InterPro" id="IPR018043">
    <property type="entry name" value="Na/Gal_symport_CS"/>
</dbReference>
<feature type="transmembrane region" description="Helical" evidence="8">
    <location>
        <begin position="56"/>
        <end position="76"/>
    </location>
</feature>
<keyword evidence="3" id="KW-0813">Transport</keyword>
<reference evidence="9 10" key="1">
    <citation type="submission" date="2023-02" db="EMBL/GenBank/DDBJ databases">
        <title>Genome sequence of Lentisphaera profundi SAORIC-696.</title>
        <authorList>
            <person name="Kim e."/>
            <person name="Cho J.-C."/>
            <person name="Choi A."/>
            <person name="Kang I."/>
        </authorList>
    </citation>
    <scope>NUCLEOTIDE SEQUENCE [LARGE SCALE GENOMIC DNA]</scope>
    <source>
        <strain evidence="9 10">SAORIC-696</strain>
    </source>
</reference>
<dbReference type="Pfam" id="PF13347">
    <property type="entry name" value="MFS_2"/>
    <property type="match status" value="1"/>
</dbReference>
<feature type="transmembrane region" description="Helical" evidence="8">
    <location>
        <begin position="187"/>
        <end position="207"/>
    </location>
</feature>
<dbReference type="RefSeq" id="WP_274153884.1">
    <property type="nucleotide sequence ID" value="NZ_CP117812.1"/>
</dbReference>
<comment type="similarity">
    <text evidence="2">Belongs to the sodium:galactoside symporter (TC 2.A.2) family.</text>
</comment>
<feature type="transmembrane region" description="Helical" evidence="8">
    <location>
        <begin position="282"/>
        <end position="305"/>
    </location>
</feature>
<feature type="transmembrane region" description="Helical" evidence="8">
    <location>
        <begin position="242"/>
        <end position="262"/>
    </location>
</feature>
<dbReference type="PANTHER" id="PTHR11328:SF24">
    <property type="entry name" value="MAJOR FACILITATOR SUPERFAMILY (MFS) PROFILE DOMAIN-CONTAINING PROTEIN"/>
    <property type="match status" value="1"/>
</dbReference>
<accession>A0ABY7VZ83</accession>
<evidence type="ECO:0000313" key="10">
    <source>
        <dbReference type="Proteomes" id="UP001214250"/>
    </source>
</evidence>
<feature type="transmembrane region" description="Helical" evidence="8">
    <location>
        <begin position="312"/>
        <end position="332"/>
    </location>
</feature>
<dbReference type="InterPro" id="IPR036259">
    <property type="entry name" value="MFS_trans_sf"/>
</dbReference>
<keyword evidence="4" id="KW-1003">Cell membrane</keyword>
<feature type="transmembrane region" description="Helical" evidence="8">
    <location>
        <begin position="21"/>
        <end position="44"/>
    </location>
</feature>
<dbReference type="SUPFAM" id="SSF103473">
    <property type="entry name" value="MFS general substrate transporter"/>
    <property type="match status" value="1"/>
</dbReference>